<keyword evidence="4" id="KW-1185">Reference proteome</keyword>
<dbReference type="InterPro" id="IPR001633">
    <property type="entry name" value="EAL_dom"/>
</dbReference>
<dbReference type="SUPFAM" id="SSF55781">
    <property type="entry name" value="GAF domain-like"/>
    <property type="match status" value="1"/>
</dbReference>
<feature type="domain" description="GGDEF" evidence="2">
    <location>
        <begin position="224"/>
        <end position="357"/>
    </location>
</feature>
<dbReference type="SMART" id="SM00065">
    <property type="entry name" value="GAF"/>
    <property type="match status" value="1"/>
</dbReference>
<evidence type="ECO:0000259" key="2">
    <source>
        <dbReference type="PROSITE" id="PS50887"/>
    </source>
</evidence>
<protein>
    <submittedName>
        <fullName evidence="3">Bifunctional diguanylate cyclase/phosphodiesterase</fullName>
    </submittedName>
</protein>
<dbReference type="InterPro" id="IPR043128">
    <property type="entry name" value="Rev_trsase/Diguanyl_cyclase"/>
</dbReference>
<dbReference type="SUPFAM" id="SSF141868">
    <property type="entry name" value="EAL domain-like"/>
    <property type="match status" value="1"/>
</dbReference>
<dbReference type="InterPro" id="IPR035919">
    <property type="entry name" value="EAL_sf"/>
</dbReference>
<dbReference type="InterPro" id="IPR029787">
    <property type="entry name" value="Nucleotide_cyclase"/>
</dbReference>
<dbReference type="InterPro" id="IPR050706">
    <property type="entry name" value="Cyclic-di-GMP_PDE-like"/>
</dbReference>
<dbReference type="Pfam" id="PF00563">
    <property type="entry name" value="EAL"/>
    <property type="match status" value="1"/>
</dbReference>
<reference evidence="4" key="1">
    <citation type="journal article" date="2019" name="Int. J. Syst. Evol. Microbiol.">
        <title>The Global Catalogue of Microorganisms (GCM) 10K type strain sequencing project: providing services to taxonomists for standard genome sequencing and annotation.</title>
        <authorList>
            <consortium name="The Broad Institute Genomics Platform"/>
            <consortium name="The Broad Institute Genome Sequencing Center for Infectious Disease"/>
            <person name="Wu L."/>
            <person name="Ma J."/>
        </authorList>
    </citation>
    <scope>NUCLEOTIDE SEQUENCE [LARGE SCALE GENOMIC DNA]</scope>
    <source>
        <strain evidence="4">CCM 7480</strain>
    </source>
</reference>
<dbReference type="PROSITE" id="PS50887">
    <property type="entry name" value="GGDEF"/>
    <property type="match status" value="1"/>
</dbReference>
<dbReference type="Gene3D" id="3.30.450.40">
    <property type="match status" value="1"/>
</dbReference>
<proteinExistence type="predicted"/>
<dbReference type="Pfam" id="PF00990">
    <property type="entry name" value="GGDEF"/>
    <property type="match status" value="1"/>
</dbReference>
<organism evidence="3 4">
    <name type="scientific">Massilia haematophila</name>
    <dbReference type="NCBI Taxonomy" id="457923"/>
    <lineage>
        <taxon>Bacteria</taxon>
        <taxon>Pseudomonadati</taxon>
        <taxon>Pseudomonadota</taxon>
        <taxon>Betaproteobacteria</taxon>
        <taxon>Burkholderiales</taxon>
        <taxon>Oxalobacteraceae</taxon>
        <taxon>Telluria group</taxon>
        <taxon>Massilia</taxon>
    </lineage>
</organism>
<dbReference type="CDD" id="cd01949">
    <property type="entry name" value="GGDEF"/>
    <property type="match status" value="1"/>
</dbReference>
<dbReference type="Gene3D" id="3.20.20.450">
    <property type="entry name" value="EAL domain"/>
    <property type="match status" value="1"/>
</dbReference>
<dbReference type="InterPro" id="IPR029016">
    <property type="entry name" value="GAF-like_dom_sf"/>
</dbReference>
<dbReference type="PANTHER" id="PTHR33121:SF19">
    <property type="entry name" value="CYCLIC DI-GMP PHOSPHODIESTERASE PA2567"/>
    <property type="match status" value="1"/>
</dbReference>
<sequence length="629" mass="68915">MQKPQIPVDEAKRLAALYATELFGTGPEEAFDRITRLATKLLDVPTALVSLVGSDTQWFKSRCGMAAQSTSRDISFCGHAILSDAPLVVEDATLDERFADNPAVTGPPYVRFYAGVPLHSIERDRLGTLCVIDTRPRRFSAEQLSQLHELAHMVEELIYHRQLARAAQELHEQLLHNAAHAPVPAAAGQVKYLLTHDALTGLANRQALLRTIGESIPAWQASGAGAVVACLNLDRFKRVNEVLGHVAGDQALVAVTRALQSRLREDDMLARSGNDEFVMMLNDPGDAERLQARLDELMNEVGRHAFGKDADISISCSIGYACYPQDGQDADTLLNNAVTAMRHAKGMGGGRIERYAPEQRRELGRRLLLESQLRRALERDELFLQYQPKIELVTCALAGFEVLLRWRHPEHGVVPPEEFVPIAEETGLIAPIGEWIVKSAVAQLAAWRQAGLAAAPVAVNLSARQFLQSDIVAIVSELLDTTGLPPALLELELTESVSMADPARSMVVMHKLKALGVTLSIDDFGTGYSSFSYLRRLPIDKLKIDKSFVLDIAHNRDSRAIVQAIAAMAHRLNLQVIAEGVETQAQANALREAGCDQGQGFLYARPLDADDAARFIEGQAPARRLRSAP</sequence>
<dbReference type="Proteomes" id="UP001595665">
    <property type="component" value="Unassembled WGS sequence"/>
</dbReference>
<evidence type="ECO:0000259" key="1">
    <source>
        <dbReference type="PROSITE" id="PS50883"/>
    </source>
</evidence>
<evidence type="ECO:0000313" key="4">
    <source>
        <dbReference type="Proteomes" id="UP001595665"/>
    </source>
</evidence>
<dbReference type="NCBIfam" id="TIGR00254">
    <property type="entry name" value="GGDEF"/>
    <property type="match status" value="1"/>
</dbReference>
<gene>
    <name evidence="3" type="ORF">ACFOPH_13045</name>
</gene>
<dbReference type="Pfam" id="PF01590">
    <property type="entry name" value="GAF"/>
    <property type="match status" value="1"/>
</dbReference>
<feature type="domain" description="EAL" evidence="1">
    <location>
        <begin position="366"/>
        <end position="620"/>
    </location>
</feature>
<dbReference type="Gene3D" id="3.30.70.270">
    <property type="match status" value="1"/>
</dbReference>
<evidence type="ECO:0000313" key="3">
    <source>
        <dbReference type="EMBL" id="MFC3459161.1"/>
    </source>
</evidence>
<dbReference type="SUPFAM" id="SSF55073">
    <property type="entry name" value="Nucleotide cyclase"/>
    <property type="match status" value="1"/>
</dbReference>
<dbReference type="SMART" id="SM00267">
    <property type="entry name" value="GGDEF"/>
    <property type="match status" value="1"/>
</dbReference>
<dbReference type="SMART" id="SM00052">
    <property type="entry name" value="EAL"/>
    <property type="match status" value="1"/>
</dbReference>
<accession>A0ABV7PIY5</accession>
<dbReference type="PROSITE" id="PS50883">
    <property type="entry name" value="EAL"/>
    <property type="match status" value="1"/>
</dbReference>
<dbReference type="CDD" id="cd01948">
    <property type="entry name" value="EAL"/>
    <property type="match status" value="1"/>
</dbReference>
<comment type="caution">
    <text evidence="3">The sequence shown here is derived from an EMBL/GenBank/DDBJ whole genome shotgun (WGS) entry which is preliminary data.</text>
</comment>
<dbReference type="RefSeq" id="WP_379735687.1">
    <property type="nucleotide sequence ID" value="NZ_JBHRVV010000001.1"/>
</dbReference>
<dbReference type="InterPro" id="IPR000160">
    <property type="entry name" value="GGDEF_dom"/>
</dbReference>
<name>A0ABV7PIY5_9BURK</name>
<dbReference type="PANTHER" id="PTHR33121">
    <property type="entry name" value="CYCLIC DI-GMP PHOSPHODIESTERASE PDEF"/>
    <property type="match status" value="1"/>
</dbReference>
<dbReference type="EMBL" id="JBHRVV010000001">
    <property type="protein sequence ID" value="MFC3459161.1"/>
    <property type="molecule type" value="Genomic_DNA"/>
</dbReference>
<dbReference type="InterPro" id="IPR003018">
    <property type="entry name" value="GAF"/>
</dbReference>